<accession>A0A086P7E1</accession>
<dbReference type="SMART" id="SM00342">
    <property type="entry name" value="HTH_ARAC"/>
    <property type="match status" value="1"/>
</dbReference>
<dbReference type="CDD" id="cd03137">
    <property type="entry name" value="GATase1_AraC_1"/>
    <property type="match status" value="1"/>
</dbReference>
<dbReference type="eggNOG" id="COG4977">
    <property type="taxonomic scope" value="Bacteria"/>
</dbReference>
<evidence type="ECO:0000259" key="3">
    <source>
        <dbReference type="PROSITE" id="PS01124"/>
    </source>
</evidence>
<dbReference type="GO" id="GO:0043565">
    <property type="term" value="F:sequence-specific DNA binding"/>
    <property type="evidence" value="ECO:0007669"/>
    <property type="project" value="InterPro"/>
</dbReference>
<dbReference type="AlphaFoldDB" id="A0A086P7E1"/>
<dbReference type="SUPFAM" id="SSF46689">
    <property type="entry name" value="Homeodomain-like"/>
    <property type="match status" value="2"/>
</dbReference>
<dbReference type="PANTHER" id="PTHR43130:SF3">
    <property type="entry name" value="HTH-TYPE TRANSCRIPTIONAL REGULATOR RV1931C"/>
    <property type="match status" value="1"/>
</dbReference>
<organism evidence="4 5">
    <name type="scientific">Sphingobium herbicidovorans (strain ATCC 700291 / DSM 11019 / CCUG 56400 / KCTC 2939 / LMG 18315 / NBRC 16415 / MH)</name>
    <name type="common">Sphingomonas herbicidovorans</name>
    <dbReference type="NCBI Taxonomy" id="1219045"/>
    <lineage>
        <taxon>Bacteria</taxon>
        <taxon>Pseudomonadati</taxon>
        <taxon>Pseudomonadota</taxon>
        <taxon>Alphaproteobacteria</taxon>
        <taxon>Sphingomonadales</taxon>
        <taxon>Sphingomonadaceae</taxon>
        <taxon>Sphingobium</taxon>
    </lineage>
</organism>
<dbReference type="InterPro" id="IPR029062">
    <property type="entry name" value="Class_I_gatase-like"/>
</dbReference>
<evidence type="ECO:0000313" key="5">
    <source>
        <dbReference type="Proteomes" id="UP000024284"/>
    </source>
</evidence>
<dbReference type="PATRIC" id="fig|1219045.3.peg.2935"/>
<evidence type="ECO:0000256" key="2">
    <source>
        <dbReference type="ARBA" id="ARBA00023163"/>
    </source>
</evidence>
<dbReference type="SUPFAM" id="SSF52317">
    <property type="entry name" value="Class I glutamine amidotransferase-like"/>
    <property type="match status" value="1"/>
</dbReference>
<dbReference type="EMBL" id="JFZA02000033">
    <property type="protein sequence ID" value="KFG89309.1"/>
    <property type="molecule type" value="Genomic_DNA"/>
</dbReference>
<dbReference type="InterPro" id="IPR009057">
    <property type="entry name" value="Homeodomain-like_sf"/>
</dbReference>
<dbReference type="PANTHER" id="PTHR43130">
    <property type="entry name" value="ARAC-FAMILY TRANSCRIPTIONAL REGULATOR"/>
    <property type="match status" value="1"/>
</dbReference>
<comment type="caution">
    <text evidence="4">The sequence shown here is derived from an EMBL/GenBank/DDBJ whole genome shotgun (WGS) entry which is preliminary data.</text>
</comment>
<proteinExistence type="predicted"/>
<dbReference type="Gene3D" id="3.40.50.880">
    <property type="match status" value="1"/>
</dbReference>
<dbReference type="RefSeq" id="WP_081570331.1">
    <property type="nucleotide sequence ID" value="NZ_BCZD01000044.1"/>
</dbReference>
<dbReference type="InterPro" id="IPR052158">
    <property type="entry name" value="INH-QAR"/>
</dbReference>
<dbReference type="PROSITE" id="PS01124">
    <property type="entry name" value="HTH_ARAC_FAMILY_2"/>
    <property type="match status" value="1"/>
</dbReference>
<dbReference type="InterPro" id="IPR002818">
    <property type="entry name" value="DJ-1/PfpI"/>
</dbReference>
<name>A0A086P7E1_SPHHM</name>
<dbReference type="OrthoDB" id="186587at2"/>
<dbReference type="STRING" id="76947.GCA_002080435_01492"/>
<dbReference type="InterPro" id="IPR018060">
    <property type="entry name" value="HTH_AraC"/>
</dbReference>
<gene>
    <name evidence="4" type="ORF">BV98_002895</name>
</gene>
<sequence length="335" mass="36260">MTRLVAFAIFPRFQLMDVAGPIAAFDFANLVSPGAYVLTLCAPTSGVVRSSAGVSLEAEAFGSGPFDTVIVSGGYGLGDMDSISAVAQWLAREASTAKRVASVCVGSYALAEAGLLDGIRATTHWGWIDDFARRYPKVVVDRNAVFLREDKYWTSAGISAGIEMAIALIQDDLGPDAARAVMHEMFVHTRTAEGHVEPSWLQATGCASKRFDALRMWMRANVAKPMSVDLLAEKMSMSPRTFARLFREETGVTPAKAVERMRLEAARAMLTTGAASIEFVAEAAGFGKTERMRRAFQRFSGEVPKAIRQAARTLANEPDPLAQVLWIPATSVTRD</sequence>
<protein>
    <submittedName>
        <fullName evidence="4">AraC family transcriptional regulator</fullName>
    </submittedName>
</protein>
<evidence type="ECO:0000256" key="1">
    <source>
        <dbReference type="ARBA" id="ARBA00023015"/>
    </source>
</evidence>
<reference evidence="4" key="1">
    <citation type="submission" date="2014-08" db="EMBL/GenBank/DDBJ databases">
        <title>Draft genome sequences of Sphingobium herbicidovorans.</title>
        <authorList>
            <person name="Gan H.M."/>
            <person name="Gan H.Y."/>
            <person name="Savka M.A."/>
        </authorList>
    </citation>
    <scope>NUCLEOTIDE SEQUENCE [LARGE SCALE GENOMIC DNA]</scope>
    <source>
        <strain evidence="4">NBRC 16415</strain>
    </source>
</reference>
<evidence type="ECO:0000313" key="4">
    <source>
        <dbReference type="EMBL" id="KFG89309.1"/>
    </source>
</evidence>
<keyword evidence="5" id="KW-1185">Reference proteome</keyword>
<dbReference type="Pfam" id="PF12833">
    <property type="entry name" value="HTH_18"/>
    <property type="match status" value="1"/>
</dbReference>
<keyword evidence="2" id="KW-0804">Transcription</keyword>
<keyword evidence="1" id="KW-0805">Transcription regulation</keyword>
<dbReference type="Proteomes" id="UP000024284">
    <property type="component" value="Unassembled WGS sequence"/>
</dbReference>
<dbReference type="GO" id="GO:0003700">
    <property type="term" value="F:DNA-binding transcription factor activity"/>
    <property type="evidence" value="ECO:0007669"/>
    <property type="project" value="InterPro"/>
</dbReference>
<feature type="domain" description="HTH araC/xylS-type" evidence="3">
    <location>
        <begin position="212"/>
        <end position="310"/>
    </location>
</feature>
<dbReference type="Gene3D" id="1.10.10.60">
    <property type="entry name" value="Homeodomain-like"/>
    <property type="match status" value="1"/>
</dbReference>
<dbReference type="Pfam" id="PF01965">
    <property type="entry name" value="DJ-1_PfpI"/>
    <property type="match status" value="1"/>
</dbReference>